<evidence type="ECO:0000256" key="5">
    <source>
        <dbReference type="ARBA" id="ARBA00023136"/>
    </source>
</evidence>
<keyword evidence="4 6" id="KW-1133">Transmembrane helix</keyword>
<feature type="transmembrane region" description="Helical" evidence="6">
    <location>
        <begin position="243"/>
        <end position="264"/>
    </location>
</feature>
<gene>
    <name evidence="7" type="ORF">FYJ66_04530</name>
</gene>
<evidence type="ECO:0000313" key="7">
    <source>
        <dbReference type="EMBL" id="MST68858.1"/>
    </source>
</evidence>
<feature type="transmembrane region" description="Helical" evidence="6">
    <location>
        <begin position="32"/>
        <end position="55"/>
    </location>
</feature>
<keyword evidence="5 6" id="KW-0472">Membrane</keyword>
<dbReference type="Pfam" id="PF01943">
    <property type="entry name" value="Polysacc_synt"/>
    <property type="match status" value="1"/>
</dbReference>
<dbReference type="InterPro" id="IPR050833">
    <property type="entry name" value="Poly_Biosynth_Transport"/>
</dbReference>
<feature type="transmembrane region" description="Helical" evidence="6">
    <location>
        <begin position="439"/>
        <end position="461"/>
    </location>
</feature>
<feature type="transmembrane region" description="Helical" evidence="6">
    <location>
        <begin position="313"/>
        <end position="335"/>
    </location>
</feature>
<comment type="subcellular location">
    <subcellularLocation>
        <location evidence="1">Cell membrane</location>
        <topology evidence="1">Multi-pass membrane protein</topology>
    </subcellularLocation>
</comment>
<reference evidence="7" key="1">
    <citation type="submission" date="2019-09" db="EMBL/GenBank/DDBJ databases">
        <title>In-depth cultivation of the pig gut microbiome towards novel bacterial diversity and tailored functional studies.</title>
        <authorList>
            <person name="Wylensek D."/>
            <person name="Hitch T.C.A."/>
            <person name="Clavel T."/>
        </authorList>
    </citation>
    <scope>NUCLEOTIDE SEQUENCE</scope>
    <source>
        <strain evidence="7">RF-744-FAT-WT-3</strain>
    </source>
</reference>
<dbReference type="CDD" id="cd13128">
    <property type="entry name" value="MATE_Wzx_like"/>
    <property type="match status" value="1"/>
</dbReference>
<dbReference type="PANTHER" id="PTHR30250">
    <property type="entry name" value="PST FAMILY PREDICTED COLANIC ACID TRANSPORTER"/>
    <property type="match status" value="1"/>
</dbReference>
<dbReference type="AlphaFoldDB" id="A0A6A8M8S7"/>
<feature type="transmembrane region" description="Helical" evidence="6">
    <location>
        <begin position="405"/>
        <end position="433"/>
    </location>
</feature>
<accession>A0A6A8M8S7</accession>
<feature type="transmembrane region" description="Helical" evidence="6">
    <location>
        <begin position="202"/>
        <end position="223"/>
    </location>
</feature>
<feature type="transmembrane region" description="Helical" evidence="6">
    <location>
        <begin position="347"/>
        <end position="368"/>
    </location>
</feature>
<dbReference type="EMBL" id="VUNB01000003">
    <property type="protein sequence ID" value="MST68858.1"/>
    <property type="molecule type" value="Genomic_DNA"/>
</dbReference>
<keyword evidence="3 6" id="KW-0812">Transmembrane</keyword>
<evidence type="ECO:0000256" key="1">
    <source>
        <dbReference type="ARBA" id="ARBA00004651"/>
    </source>
</evidence>
<sequence>MNVLVTLSGVVNPLIVLPYVSRVLHPAGTGRVYFASSVISVFMLLAQMGIPVYGIRACARVRDDRKVLSGTASSIMGLQILFSAGSFVLLTMTAFTLPMLRSEKTLLILMGLGVLLNGINSDWLFQGLEEYPFLTGRAVFFKLASAGAILLLTRNPGDYIIYGPLTMVPAAAASVYNLFFLKKHVDLRLTGPGESFRHLGPAIHFFLLTAMTTVYTNLDMLMLGSIGGAAETGYYGTAVKIKLGLVNLMIAGVSVLMPRASYLAESGEMNAFRRTITRAISTCLIISSGVSVLFALFAEDSILLLAGRGFERAVLPMTFIMFTLIPIGLSQILGMEVLIPLGRENQVIMGAAAGAAVDVVMNLFLIPAMGATGAAISTLVSEVIVLIVIVSGVKKECSFLEGIPAGPLLLVILSGLLPGSAAGLLCHAAFASLVSTSHLMLFLAETALFLLIYGGISYFAYTKFLRKKL</sequence>
<organism evidence="7">
    <name type="scientific">Baileyella intestinalis</name>
    <dbReference type="NCBI Taxonomy" id="2606709"/>
    <lineage>
        <taxon>Bacteria</taxon>
        <taxon>Bacillati</taxon>
        <taxon>Bacillota</taxon>
        <taxon>Clostridia</taxon>
        <taxon>Peptostreptococcales</taxon>
        <taxon>Anaerovoracaceae</taxon>
        <taxon>Baileyella</taxon>
    </lineage>
</organism>
<name>A0A6A8M8S7_9FIRM</name>
<dbReference type="PANTHER" id="PTHR30250:SF11">
    <property type="entry name" value="O-ANTIGEN TRANSPORTER-RELATED"/>
    <property type="match status" value="1"/>
</dbReference>
<proteinExistence type="predicted"/>
<feature type="transmembrane region" description="Helical" evidence="6">
    <location>
        <begin position="276"/>
        <end position="298"/>
    </location>
</feature>
<evidence type="ECO:0000256" key="2">
    <source>
        <dbReference type="ARBA" id="ARBA00022475"/>
    </source>
</evidence>
<feature type="transmembrane region" description="Helical" evidence="6">
    <location>
        <begin position="106"/>
        <end position="125"/>
    </location>
</feature>
<dbReference type="GO" id="GO:0005886">
    <property type="term" value="C:plasma membrane"/>
    <property type="evidence" value="ECO:0007669"/>
    <property type="project" value="UniProtKB-SubCell"/>
</dbReference>
<dbReference type="InterPro" id="IPR002797">
    <property type="entry name" value="Polysacc_synth"/>
</dbReference>
<evidence type="ECO:0000256" key="4">
    <source>
        <dbReference type="ARBA" id="ARBA00022989"/>
    </source>
</evidence>
<feature type="transmembrane region" description="Helical" evidence="6">
    <location>
        <begin position="374"/>
        <end position="393"/>
    </location>
</feature>
<evidence type="ECO:0000256" key="3">
    <source>
        <dbReference type="ARBA" id="ARBA00022692"/>
    </source>
</evidence>
<keyword evidence="2" id="KW-1003">Cell membrane</keyword>
<feature type="transmembrane region" description="Helical" evidence="6">
    <location>
        <begin position="159"/>
        <end position="181"/>
    </location>
</feature>
<protein>
    <submittedName>
        <fullName evidence="7">Flippase</fullName>
    </submittedName>
</protein>
<feature type="transmembrane region" description="Helical" evidence="6">
    <location>
        <begin position="76"/>
        <end position="100"/>
    </location>
</feature>
<comment type="caution">
    <text evidence="7">The sequence shown here is derived from an EMBL/GenBank/DDBJ whole genome shotgun (WGS) entry which is preliminary data.</text>
</comment>
<evidence type="ECO:0000256" key="6">
    <source>
        <dbReference type="SAM" id="Phobius"/>
    </source>
</evidence>